<comment type="caution">
    <text evidence="2">The sequence shown here is derived from an EMBL/GenBank/DDBJ whole genome shotgun (WGS) entry which is preliminary data.</text>
</comment>
<proteinExistence type="predicted"/>
<dbReference type="RefSeq" id="WP_253750819.1">
    <property type="nucleotide sequence ID" value="NZ_BAABKA010000064.1"/>
</dbReference>
<keyword evidence="3" id="KW-1185">Reference proteome</keyword>
<evidence type="ECO:0000313" key="2">
    <source>
        <dbReference type="EMBL" id="MCP2361505.1"/>
    </source>
</evidence>
<name>A0A9X2GPJ2_9ACTN</name>
<feature type="signal peptide" evidence="1">
    <location>
        <begin position="1"/>
        <end position="26"/>
    </location>
</feature>
<dbReference type="EMBL" id="JAMZEB010000002">
    <property type="protein sequence ID" value="MCP2361505.1"/>
    <property type="molecule type" value="Genomic_DNA"/>
</dbReference>
<gene>
    <name evidence="2" type="ORF">HD597_008525</name>
</gene>
<evidence type="ECO:0000256" key="1">
    <source>
        <dbReference type="SAM" id="SignalP"/>
    </source>
</evidence>
<keyword evidence="1" id="KW-0732">Signal</keyword>
<dbReference type="Proteomes" id="UP001139648">
    <property type="component" value="Unassembled WGS sequence"/>
</dbReference>
<evidence type="ECO:0000313" key="3">
    <source>
        <dbReference type="Proteomes" id="UP001139648"/>
    </source>
</evidence>
<evidence type="ECO:0008006" key="4">
    <source>
        <dbReference type="Google" id="ProtNLM"/>
    </source>
</evidence>
<feature type="chain" id="PRO_5040981895" description="Secreted protein" evidence="1">
    <location>
        <begin position="27"/>
        <end position="139"/>
    </location>
</feature>
<sequence>MKTLRNLAVVAALGMVASIAATPATASAEGYLVTRCAGGGYGIELKVRYLTSATNHAFTQVSWRLSGAVGGDNTVRVHFVQDAQPDVTFKVFNYTGGRTGMRNISVVRPKPHQVFVKLGARFDTSASSDPGCTSRTRGV</sequence>
<reference evidence="2" key="1">
    <citation type="submission" date="2022-06" db="EMBL/GenBank/DDBJ databases">
        <title>Sequencing the genomes of 1000 actinobacteria strains.</title>
        <authorList>
            <person name="Klenk H.-P."/>
        </authorList>
    </citation>
    <scope>NUCLEOTIDE SEQUENCE</scope>
    <source>
        <strain evidence="2">DSM 46694</strain>
    </source>
</reference>
<protein>
    <recommendedName>
        <fullName evidence="4">Secreted protein</fullName>
    </recommendedName>
</protein>
<accession>A0A9X2GPJ2</accession>
<dbReference type="AlphaFoldDB" id="A0A9X2GPJ2"/>
<organism evidence="2 3">
    <name type="scientific">Nonomuraea thailandensis</name>
    <dbReference type="NCBI Taxonomy" id="1188745"/>
    <lineage>
        <taxon>Bacteria</taxon>
        <taxon>Bacillati</taxon>
        <taxon>Actinomycetota</taxon>
        <taxon>Actinomycetes</taxon>
        <taxon>Streptosporangiales</taxon>
        <taxon>Streptosporangiaceae</taxon>
        <taxon>Nonomuraea</taxon>
    </lineage>
</organism>